<dbReference type="GO" id="GO:0005975">
    <property type="term" value="P:carbohydrate metabolic process"/>
    <property type="evidence" value="ECO:0007669"/>
    <property type="project" value="InterPro"/>
</dbReference>
<dbReference type="InterPro" id="IPR011013">
    <property type="entry name" value="Gal_mutarotase_sf_dom"/>
</dbReference>
<evidence type="ECO:0000256" key="1">
    <source>
        <dbReference type="SAM" id="SignalP"/>
    </source>
</evidence>
<accession>A0A249MSW9</accession>
<feature type="chain" id="PRO_5013304124" description="Aldose 1-epimerase" evidence="1">
    <location>
        <begin position="29"/>
        <end position="353"/>
    </location>
</feature>
<keyword evidence="1" id="KW-0732">Signal</keyword>
<dbReference type="Pfam" id="PF01263">
    <property type="entry name" value="Aldose_epim"/>
    <property type="match status" value="1"/>
</dbReference>
<dbReference type="InterPro" id="IPR008183">
    <property type="entry name" value="Aldose_1/G6P_1-epimerase"/>
</dbReference>
<dbReference type="SUPFAM" id="SSF74650">
    <property type="entry name" value="Galactose mutarotase-like"/>
    <property type="match status" value="1"/>
</dbReference>
<dbReference type="AlphaFoldDB" id="A0A249MSW9"/>
<evidence type="ECO:0000313" key="3">
    <source>
        <dbReference type="Proteomes" id="UP000217141"/>
    </source>
</evidence>
<sequence length="353" mass="37526">MPPVTCPPRRAGLAMAAAALLAAAPAMAAQDGPGCLDQRLSATLIRLQPKRSRLTAVIAPTLGGQLVGLQLRRAGKSHELLYRGMDFCPQPGFAGKAMVMWPATGRTFAADPSQGKADKAAGWQWQGKLWPMPIHGFAKNGAWSVVTPPKGASGESVTIALRDTPESRALFPFPFRLSITYALRGERISVTHQVTNLGDVAMPFSIGNHITFALPLGGQGDAADARISTDGRARLLLDAYGRPAGTGAVGPLKVAPLSSLGTETAVPLLWSGFRRRPAVTLTQPGVGSIMIMQQSRRPAERDVVAFNLWGNVDKGFFSPEPWYGRQNALSDGGVVLLPPGQSFTWAFSADIRL</sequence>
<dbReference type="GO" id="GO:0016853">
    <property type="term" value="F:isomerase activity"/>
    <property type="evidence" value="ECO:0007669"/>
    <property type="project" value="InterPro"/>
</dbReference>
<feature type="signal peptide" evidence="1">
    <location>
        <begin position="1"/>
        <end position="28"/>
    </location>
</feature>
<organism evidence="2 3">
    <name type="scientific">Sphingobium xenophagum</name>
    <dbReference type="NCBI Taxonomy" id="121428"/>
    <lineage>
        <taxon>Bacteria</taxon>
        <taxon>Pseudomonadati</taxon>
        <taxon>Pseudomonadota</taxon>
        <taxon>Alphaproteobacteria</taxon>
        <taxon>Sphingomonadales</taxon>
        <taxon>Sphingomonadaceae</taxon>
        <taxon>Sphingobium</taxon>
    </lineage>
</organism>
<dbReference type="EMBL" id="CP022745">
    <property type="protein sequence ID" value="ASY44392.1"/>
    <property type="molecule type" value="Genomic_DNA"/>
</dbReference>
<dbReference type="Gene3D" id="2.70.98.10">
    <property type="match status" value="1"/>
</dbReference>
<name>A0A249MSW9_SPHXE</name>
<dbReference type="KEGG" id="shyd:CJD35_07995"/>
<dbReference type="GO" id="GO:0030246">
    <property type="term" value="F:carbohydrate binding"/>
    <property type="evidence" value="ECO:0007669"/>
    <property type="project" value="InterPro"/>
</dbReference>
<evidence type="ECO:0008006" key="4">
    <source>
        <dbReference type="Google" id="ProtNLM"/>
    </source>
</evidence>
<reference evidence="2 3" key="1">
    <citation type="submission" date="2017-08" db="EMBL/GenBank/DDBJ databases">
        <title>Whole Genome Sequence of Sphingobium hydrophobicum C1: Insights into Adaption to the Electronic-waste Contaminated Sediment.</title>
        <authorList>
            <person name="Song D."/>
            <person name="Chen X."/>
            <person name="Xu M."/>
        </authorList>
    </citation>
    <scope>NUCLEOTIDE SEQUENCE [LARGE SCALE GENOMIC DNA]</scope>
    <source>
        <strain evidence="2 3">C1</strain>
    </source>
</reference>
<dbReference type="Proteomes" id="UP000217141">
    <property type="component" value="Chromosome I"/>
</dbReference>
<protein>
    <recommendedName>
        <fullName evidence="4">Aldose 1-epimerase</fullName>
    </recommendedName>
</protein>
<proteinExistence type="predicted"/>
<dbReference type="InterPro" id="IPR014718">
    <property type="entry name" value="GH-type_carb-bd"/>
</dbReference>
<gene>
    <name evidence="2" type="ORF">CJD35_07995</name>
</gene>
<evidence type="ECO:0000313" key="2">
    <source>
        <dbReference type="EMBL" id="ASY44392.1"/>
    </source>
</evidence>